<keyword evidence="2" id="KW-1185">Reference proteome</keyword>
<sequence length="51" mass="6056">VSVLATLKNRMKQPQVKKEQKFMMLSNSFLHFLKNSKPGIFIWLEKIMLHP</sequence>
<dbReference type="EMBL" id="CAJVCH010535653">
    <property type="protein sequence ID" value="CAG7825287.1"/>
    <property type="molecule type" value="Genomic_DNA"/>
</dbReference>
<proteinExistence type="predicted"/>
<evidence type="ECO:0000313" key="2">
    <source>
        <dbReference type="Proteomes" id="UP000708208"/>
    </source>
</evidence>
<reference evidence="1" key="1">
    <citation type="submission" date="2021-06" db="EMBL/GenBank/DDBJ databases">
        <authorList>
            <person name="Hodson N. C."/>
            <person name="Mongue J. A."/>
            <person name="Jaron S. K."/>
        </authorList>
    </citation>
    <scope>NUCLEOTIDE SEQUENCE</scope>
</reference>
<protein>
    <submittedName>
        <fullName evidence="1">Uncharacterized protein</fullName>
    </submittedName>
</protein>
<name>A0A8J2KXP0_9HEXA</name>
<accession>A0A8J2KXP0</accession>
<dbReference type="AlphaFoldDB" id="A0A8J2KXP0"/>
<evidence type="ECO:0000313" key="1">
    <source>
        <dbReference type="EMBL" id="CAG7825287.1"/>
    </source>
</evidence>
<gene>
    <name evidence="1" type="ORF">AFUS01_LOCUS35405</name>
</gene>
<feature type="non-terminal residue" evidence="1">
    <location>
        <position position="1"/>
    </location>
</feature>
<organism evidence="1 2">
    <name type="scientific">Allacma fusca</name>
    <dbReference type="NCBI Taxonomy" id="39272"/>
    <lineage>
        <taxon>Eukaryota</taxon>
        <taxon>Metazoa</taxon>
        <taxon>Ecdysozoa</taxon>
        <taxon>Arthropoda</taxon>
        <taxon>Hexapoda</taxon>
        <taxon>Collembola</taxon>
        <taxon>Symphypleona</taxon>
        <taxon>Sminthuridae</taxon>
        <taxon>Allacma</taxon>
    </lineage>
</organism>
<dbReference type="Proteomes" id="UP000708208">
    <property type="component" value="Unassembled WGS sequence"/>
</dbReference>
<comment type="caution">
    <text evidence="1">The sequence shown here is derived from an EMBL/GenBank/DDBJ whole genome shotgun (WGS) entry which is preliminary data.</text>
</comment>